<feature type="compositionally biased region" description="Polar residues" evidence="1">
    <location>
        <begin position="48"/>
        <end position="68"/>
    </location>
</feature>
<protein>
    <submittedName>
        <fullName evidence="2">Uncharacterized protein</fullName>
    </submittedName>
</protein>
<sequence length="164" mass="18194">MISLRPRWRCWGTKVCNLQILCSSSSQSDYQDLQYQSTVEKAFGALESQSDPEGSSLLNPTGNDSANTPDHLISAISASVPPNPVAKSTKTGPLSSLSLDYYGFSGQQLISYEQAPQVPDLWLNWLDRWAPRLALRSGHLKSDLTTVKPTHFFNAAKCHWSPQR</sequence>
<gene>
    <name evidence="2" type="ORF">F0562_028289</name>
</gene>
<keyword evidence="3" id="KW-1185">Reference proteome</keyword>
<proteinExistence type="predicted"/>
<name>A0A5J5BBS7_9ASTE</name>
<evidence type="ECO:0000256" key="1">
    <source>
        <dbReference type="SAM" id="MobiDB-lite"/>
    </source>
</evidence>
<feature type="region of interest" description="Disordered" evidence="1">
    <location>
        <begin position="48"/>
        <end position="72"/>
    </location>
</feature>
<organism evidence="2 3">
    <name type="scientific">Nyssa sinensis</name>
    <dbReference type="NCBI Taxonomy" id="561372"/>
    <lineage>
        <taxon>Eukaryota</taxon>
        <taxon>Viridiplantae</taxon>
        <taxon>Streptophyta</taxon>
        <taxon>Embryophyta</taxon>
        <taxon>Tracheophyta</taxon>
        <taxon>Spermatophyta</taxon>
        <taxon>Magnoliopsida</taxon>
        <taxon>eudicotyledons</taxon>
        <taxon>Gunneridae</taxon>
        <taxon>Pentapetalae</taxon>
        <taxon>asterids</taxon>
        <taxon>Cornales</taxon>
        <taxon>Nyssaceae</taxon>
        <taxon>Nyssa</taxon>
    </lineage>
</organism>
<evidence type="ECO:0000313" key="3">
    <source>
        <dbReference type="Proteomes" id="UP000325577"/>
    </source>
</evidence>
<evidence type="ECO:0000313" key="2">
    <source>
        <dbReference type="EMBL" id="KAA8538681.1"/>
    </source>
</evidence>
<dbReference type="AlphaFoldDB" id="A0A5J5BBS7"/>
<dbReference type="EMBL" id="CM018038">
    <property type="protein sequence ID" value="KAA8538681.1"/>
    <property type="molecule type" value="Genomic_DNA"/>
</dbReference>
<accession>A0A5J5BBS7</accession>
<dbReference type="Proteomes" id="UP000325577">
    <property type="component" value="Linkage Group LG15"/>
</dbReference>
<reference evidence="2 3" key="1">
    <citation type="submission" date="2019-09" db="EMBL/GenBank/DDBJ databases">
        <title>A chromosome-level genome assembly of the Chinese tupelo Nyssa sinensis.</title>
        <authorList>
            <person name="Yang X."/>
            <person name="Kang M."/>
            <person name="Yang Y."/>
            <person name="Xiong H."/>
            <person name="Wang M."/>
            <person name="Zhang Z."/>
            <person name="Wang Z."/>
            <person name="Wu H."/>
            <person name="Ma T."/>
            <person name="Liu J."/>
            <person name="Xi Z."/>
        </authorList>
    </citation>
    <scope>NUCLEOTIDE SEQUENCE [LARGE SCALE GENOMIC DNA]</scope>
    <source>
        <strain evidence="2">J267</strain>
        <tissue evidence="2">Leaf</tissue>
    </source>
</reference>